<evidence type="ECO:0000256" key="2">
    <source>
        <dbReference type="SAM" id="SignalP"/>
    </source>
</evidence>
<evidence type="ECO:0000313" key="3">
    <source>
        <dbReference type="EMBL" id="CCH70466.1"/>
    </source>
</evidence>
<protein>
    <recommendedName>
        <fullName evidence="5">Lipoprotein</fullName>
    </recommendedName>
</protein>
<dbReference type="OrthoDB" id="3747592at2"/>
<dbReference type="STRING" id="1193181.BN10_580031"/>
<organism evidence="3 4">
    <name type="scientific">Phycicoccus elongatus Lp2</name>
    <dbReference type="NCBI Taxonomy" id="1193181"/>
    <lineage>
        <taxon>Bacteria</taxon>
        <taxon>Bacillati</taxon>
        <taxon>Actinomycetota</taxon>
        <taxon>Actinomycetes</taxon>
        <taxon>Micrococcales</taxon>
        <taxon>Intrasporangiaceae</taxon>
        <taxon>Phycicoccus</taxon>
    </lineage>
</organism>
<dbReference type="Pfam" id="PF12079">
    <property type="entry name" value="DUF3558"/>
    <property type="match status" value="1"/>
</dbReference>
<evidence type="ECO:0000313" key="4">
    <source>
        <dbReference type="Proteomes" id="UP000013167"/>
    </source>
</evidence>
<dbReference type="InterPro" id="IPR024520">
    <property type="entry name" value="DUF3558"/>
</dbReference>
<keyword evidence="4" id="KW-1185">Reference proteome</keyword>
<accession>N0E3U1</accession>
<sequence length="234" mass="24097">MPRSLLKTMVSRVMAGGLTLGLLAGCSASGRPEAASPTPKASSASPSATASASVSAPSPSVSSGVDACQLLDKATITALMGGTYTKFNQVEKVGLPGCEWSNDGSVLSVTSVPADQWAASMPSTVAMTRIAAKGNQEVLDRLDRTDALFTGTMTADQACAAFSTMIQWQGLAADEWRIVNYAPDLDNPTLVVASGCRGQRYSTVQLAKPVVAKSEDQTKAMFDALDAADAAGRG</sequence>
<evidence type="ECO:0008006" key="5">
    <source>
        <dbReference type="Google" id="ProtNLM"/>
    </source>
</evidence>
<keyword evidence="2" id="KW-0732">Signal</keyword>
<dbReference type="EMBL" id="CAIZ01000128">
    <property type="protein sequence ID" value="CCH70466.1"/>
    <property type="molecule type" value="Genomic_DNA"/>
</dbReference>
<proteinExistence type="predicted"/>
<name>N0E3U1_9MICO</name>
<dbReference type="eggNOG" id="ENOG503498I">
    <property type="taxonomic scope" value="Bacteria"/>
</dbReference>
<evidence type="ECO:0000256" key="1">
    <source>
        <dbReference type="SAM" id="MobiDB-lite"/>
    </source>
</evidence>
<feature type="signal peptide" evidence="2">
    <location>
        <begin position="1"/>
        <end position="15"/>
    </location>
</feature>
<dbReference type="HOGENOM" id="CLU_1184577_0_0_11"/>
<gene>
    <name evidence="3" type="ORF">BN10_580031</name>
</gene>
<dbReference type="AlphaFoldDB" id="N0E3U1"/>
<dbReference type="Proteomes" id="UP000013167">
    <property type="component" value="Unassembled WGS sequence"/>
</dbReference>
<feature type="region of interest" description="Disordered" evidence="1">
    <location>
        <begin position="29"/>
        <end position="64"/>
    </location>
</feature>
<reference evidence="3 4" key="1">
    <citation type="journal article" date="2013" name="ISME J.">
        <title>A metabolic model for members of the genus Tetrasphaera involved in enhanced biological phosphorus removal.</title>
        <authorList>
            <person name="Kristiansen R."/>
            <person name="Nguyen H.T.T."/>
            <person name="Saunders A.M."/>
            <person name="Nielsen J.L."/>
            <person name="Wimmer R."/>
            <person name="Le V.Q."/>
            <person name="McIlroy S.J."/>
            <person name="Petrovski S."/>
            <person name="Seviour R.J."/>
            <person name="Calteau A."/>
            <person name="Nielsen K.L."/>
            <person name="Nielsen P.H."/>
        </authorList>
    </citation>
    <scope>NUCLEOTIDE SEQUENCE [LARGE SCALE GENOMIC DNA]</scope>
    <source>
        <strain evidence="3 4">Lp2</strain>
    </source>
</reference>
<comment type="caution">
    <text evidence="3">The sequence shown here is derived from an EMBL/GenBank/DDBJ whole genome shotgun (WGS) entry which is preliminary data.</text>
</comment>
<feature type="chain" id="PRO_5039711886" description="Lipoprotein" evidence="2">
    <location>
        <begin position="16"/>
        <end position="234"/>
    </location>
</feature>
<dbReference type="PROSITE" id="PS51257">
    <property type="entry name" value="PROKAR_LIPOPROTEIN"/>
    <property type="match status" value="1"/>
</dbReference>
<feature type="compositionally biased region" description="Low complexity" evidence="1">
    <location>
        <begin position="34"/>
        <end position="63"/>
    </location>
</feature>
<dbReference type="RefSeq" id="WP_010850315.1">
    <property type="nucleotide sequence ID" value="NZ_HF570956.1"/>
</dbReference>